<organism evidence="3 4">
    <name type="scientific">Nonomuraea diastatica</name>
    <dbReference type="NCBI Taxonomy" id="1848329"/>
    <lineage>
        <taxon>Bacteria</taxon>
        <taxon>Bacillati</taxon>
        <taxon>Actinomycetota</taxon>
        <taxon>Actinomycetes</taxon>
        <taxon>Streptosporangiales</taxon>
        <taxon>Streptosporangiaceae</taxon>
        <taxon>Nonomuraea</taxon>
    </lineage>
</organism>
<dbReference type="Proteomes" id="UP000294543">
    <property type="component" value="Unassembled WGS sequence"/>
</dbReference>
<proteinExistence type="predicted"/>
<reference evidence="3 4" key="1">
    <citation type="submission" date="2019-03" db="EMBL/GenBank/DDBJ databases">
        <title>Draft genome sequences of novel Actinobacteria.</title>
        <authorList>
            <person name="Sahin N."/>
            <person name="Ay H."/>
            <person name="Saygin H."/>
        </authorList>
    </citation>
    <scope>NUCLEOTIDE SEQUENCE [LARGE SCALE GENOMIC DNA]</scope>
    <source>
        <strain evidence="3 4">KC712</strain>
    </source>
</reference>
<feature type="region of interest" description="Disordered" evidence="1">
    <location>
        <begin position="1"/>
        <end position="51"/>
    </location>
</feature>
<gene>
    <name evidence="3" type="ORF">E1294_49935</name>
</gene>
<dbReference type="Gene3D" id="3.40.50.300">
    <property type="entry name" value="P-loop containing nucleotide triphosphate hydrolases"/>
    <property type="match status" value="1"/>
</dbReference>
<dbReference type="PANTHER" id="PTHR13696:SF52">
    <property type="entry name" value="PARA FAMILY PROTEIN CT_582"/>
    <property type="match status" value="1"/>
</dbReference>
<accession>A0A4R4VIM0</accession>
<feature type="domain" description="AAA" evidence="2">
    <location>
        <begin position="114"/>
        <end position="282"/>
    </location>
</feature>
<evidence type="ECO:0000313" key="3">
    <source>
        <dbReference type="EMBL" id="TDD04791.1"/>
    </source>
</evidence>
<dbReference type="InterPro" id="IPR027417">
    <property type="entry name" value="P-loop_NTPase"/>
</dbReference>
<keyword evidence="4" id="KW-1185">Reference proteome</keyword>
<feature type="compositionally biased region" description="Basic residues" evidence="1">
    <location>
        <begin position="103"/>
        <end position="112"/>
    </location>
</feature>
<name>A0A4R4VIM0_9ACTN</name>
<evidence type="ECO:0000259" key="2">
    <source>
        <dbReference type="Pfam" id="PF13614"/>
    </source>
</evidence>
<dbReference type="PANTHER" id="PTHR13696">
    <property type="entry name" value="P-LOOP CONTAINING NUCLEOSIDE TRIPHOSPHATE HYDROLASE"/>
    <property type="match status" value="1"/>
</dbReference>
<dbReference type="RefSeq" id="WP_132519739.1">
    <property type="nucleotide sequence ID" value="NZ_SMKP01000303.1"/>
</dbReference>
<evidence type="ECO:0000256" key="1">
    <source>
        <dbReference type="SAM" id="MobiDB-lite"/>
    </source>
</evidence>
<protein>
    <submittedName>
        <fullName evidence="3">ParA family protein</fullName>
    </submittedName>
</protein>
<comment type="caution">
    <text evidence="3">The sequence shown here is derived from an EMBL/GenBank/DDBJ whole genome shotgun (WGS) entry which is preliminary data.</text>
</comment>
<dbReference type="CDD" id="cd02042">
    <property type="entry name" value="ParAB_family"/>
    <property type="match status" value="1"/>
</dbReference>
<dbReference type="InterPro" id="IPR050678">
    <property type="entry name" value="DNA_Partitioning_ATPase"/>
</dbReference>
<dbReference type="InterPro" id="IPR025669">
    <property type="entry name" value="AAA_dom"/>
</dbReference>
<dbReference type="EMBL" id="SMKP01000303">
    <property type="protein sequence ID" value="TDD04791.1"/>
    <property type="molecule type" value="Genomic_DNA"/>
</dbReference>
<sequence length="372" mass="39889">MGRRHQNLAVSPVHPSLVPQHATGPAPVLAATASPTCTNRRNGPAEWTGGPPVVPALLKPCRSTVVTESEVARILSGVPAMPPTRKIGKMSSMTEHRSSASTPRRRPRQRRGARVVAVQGSRGGAGATCITLGLAEAAARQGFRVCGLDLDPRAALTTALVDTVDGPTLKDVIRLDEHAVPLNDTTVESSWPGVWASPAERTLQNRERDLGTVHARTRFRQRVEQARPDWDLILMDIPSGLSNLALAGIVAADALVIASTATPWALAGINEIVYTLERLEKTHPQAATLSGIAVTLYDDSAQAKRTLTEIREAFGHLVWSPPVPRYAAVQLAAEVHRMPLDTYAEAAPLRAREARTVANIHAEFVSCLLPVT</sequence>
<evidence type="ECO:0000313" key="4">
    <source>
        <dbReference type="Proteomes" id="UP000294543"/>
    </source>
</evidence>
<dbReference type="OrthoDB" id="69313at2"/>
<feature type="region of interest" description="Disordered" evidence="1">
    <location>
        <begin position="80"/>
        <end position="112"/>
    </location>
</feature>
<dbReference type="AlphaFoldDB" id="A0A4R4VIM0"/>
<dbReference type="SUPFAM" id="SSF52540">
    <property type="entry name" value="P-loop containing nucleoside triphosphate hydrolases"/>
    <property type="match status" value="1"/>
</dbReference>
<dbReference type="Pfam" id="PF13614">
    <property type="entry name" value="AAA_31"/>
    <property type="match status" value="1"/>
</dbReference>